<evidence type="ECO:0000259" key="13">
    <source>
        <dbReference type="SMART" id="SM00840"/>
    </source>
</evidence>
<evidence type="ECO:0000256" key="1">
    <source>
        <dbReference type="ARBA" id="ARBA00004496"/>
    </source>
</evidence>
<name>A0ABP3U6E9_9FLAO</name>
<comment type="cofactor">
    <cofactor evidence="12">
        <name>Zn(2+)</name>
        <dbReference type="ChEBI" id="CHEBI:29105"/>
    </cofactor>
    <text evidence="12">Binds 1 zinc ion per subunit.</text>
</comment>
<evidence type="ECO:0000256" key="12">
    <source>
        <dbReference type="HAMAP-Rule" id="MF_00041"/>
    </source>
</evidence>
<dbReference type="CDD" id="cd00672">
    <property type="entry name" value="CysRS_core"/>
    <property type="match status" value="1"/>
</dbReference>
<keyword evidence="9 12" id="KW-0067">ATP-binding</keyword>
<keyword evidence="4 12" id="KW-0963">Cytoplasm</keyword>
<evidence type="ECO:0000313" key="15">
    <source>
        <dbReference type="Proteomes" id="UP001501758"/>
    </source>
</evidence>
<dbReference type="InterPro" id="IPR032678">
    <property type="entry name" value="tRNA-synt_1_cat_dom"/>
</dbReference>
<dbReference type="InterPro" id="IPR015273">
    <property type="entry name" value="Cys-tRNA-synt_Ia_DALR"/>
</dbReference>
<proteinExistence type="inferred from homology"/>
<organism evidence="14 15">
    <name type="scientific">Aquimarina litoralis</name>
    <dbReference type="NCBI Taxonomy" id="584605"/>
    <lineage>
        <taxon>Bacteria</taxon>
        <taxon>Pseudomonadati</taxon>
        <taxon>Bacteroidota</taxon>
        <taxon>Flavobacteriia</taxon>
        <taxon>Flavobacteriales</taxon>
        <taxon>Flavobacteriaceae</taxon>
        <taxon>Aquimarina</taxon>
    </lineage>
</organism>
<feature type="short sequence motif" description="'HIGH' region" evidence="12">
    <location>
        <begin position="40"/>
        <end position="50"/>
    </location>
</feature>
<keyword evidence="5 12" id="KW-0436">Ligase</keyword>
<feature type="binding site" evidence="12">
    <location>
        <position position="258"/>
    </location>
    <ligand>
        <name>Zn(2+)</name>
        <dbReference type="ChEBI" id="CHEBI:29105"/>
    </ligand>
</feature>
<dbReference type="SMART" id="SM00840">
    <property type="entry name" value="DALR_2"/>
    <property type="match status" value="1"/>
</dbReference>
<dbReference type="SUPFAM" id="SSF52374">
    <property type="entry name" value="Nucleotidylyl transferase"/>
    <property type="match status" value="1"/>
</dbReference>
<accession>A0ABP3U6E9</accession>
<dbReference type="Gene3D" id="3.40.50.620">
    <property type="entry name" value="HUPs"/>
    <property type="match status" value="1"/>
</dbReference>
<comment type="similarity">
    <text evidence="2 12">Belongs to the class-I aminoacyl-tRNA synthetase family.</text>
</comment>
<evidence type="ECO:0000313" key="14">
    <source>
        <dbReference type="EMBL" id="GAA0725359.1"/>
    </source>
</evidence>
<feature type="short sequence motif" description="'KMSKS' region" evidence="12">
    <location>
        <begin position="290"/>
        <end position="294"/>
    </location>
</feature>
<comment type="caution">
    <text evidence="14">The sequence shown here is derived from an EMBL/GenBank/DDBJ whole genome shotgun (WGS) entry which is preliminary data.</text>
</comment>
<evidence type="ECO:0000256" key="6">
    <source>
        <dbReference type="ARBA" id="ARBA00022723"/>
    </source>
</evidence>
<evidence type="ECO:0000256" key="5">
    <source>
        <dbReference type="ARBA" id="ARBA00022598"/>
    </source>
</evidence>
<sequence>MAATPLYKTQELKIYNSLSSQKEVFIPITEGNIGMYVCGPTVYSNVHLGNCRTFISFDLVYRYLKHLGYKVRYVRNITDAGHLENDADEGEDKVAKKARLEQLEPMEIVQRYTLDFHNILAKFNNIPPSIEPTATGHIVEQIEIIKTIIDNGFAYVVNGSVYFNVKKFNETNQYGKLSGRNLEDMIANTRELTAQSDKKNPQDFALWKKAEPKHIMRWPSPWGDGFPGWHLECTVMSTKYLGEKFDIHGGGMDLKFPHHECEIAQGEAACGVTPVNYWMHANMLTLDGKKMSKSTGNILSPAEIFNGESDKLNKAFAPTVARFFMLQAHYRSILDFSNDALEASEKGFYKLMESIKTLENTKISDNTTGFDVQNWIKECYDAMNDDFNSPILIAKLFEAVKFINSVKEENATISKEDHENLSTKINEFVFDVLGLVNINEASSGISDKLSSTVELLINLRAEARANKDFATSDKIRDELLAMGIQLKDGREGTSFTLN</sequence>
<dbReference type="RefSeq" id="WP_343913175.1">
    <property type="nucleotide sequence ID" value="NZ_BAAAGE010000003.1"/>
</dbReference>
<feature type="domain" description="Cysteinyl-tRNA synthetase class Ia DALR" evidence="13">
    <location>
        <begin position="378"/>
        <end position="443"/>
    </location>
</feature>
<dbReference type="InterPro" id="IPR014729">
    <property type="entry name" value="Rossmann-like_a/b/a_fold"/>
</dbReference>
<evidence type="ECO:0000256" key="11">
    <source>
        <dbReference type="ARBA" id="ARBA00023146"/>
    </source>
</evidence>
<feature type="binding site" evidence="12">
    <location>
        <position position="38"/>
    </location>
    <ligand>
        <name>Zn(2+)</name>
        <dbReference type="ChEBI" id="CHEBI:29105"/>
    </ligand>
</feature>
<gene>
    <name evidence="12 14" type="primary">cysS</name>
    <name evidence="14" type="ORF">GCM10009430_30880</name>
</gene>
<dbReference type="InterPro" id="IPR024909">
    <property type="entry name" value="Cys-tRNA/MSH_ligase"/>
</dbReference>
<dbReference type="EMBL" id="BAAAGE010000003">
    <property type="protein sequence ID" value="GAA0725359.1"/>
    <property type="molecule type" value="Genomic_DNA"/>
</dbReference>
<dbReference type="HAMAP" id="MF_00041">
    <property type="entry name" value="Cys_tRNA_synth"/>
    <property type="match status" value="1"/>
</dbReference>
<dbReference type="Pfam" id="PF23493">
    <property type="entry name" value="CysS_C"/>
    <property type="match status" value="1"/>
</dbReference>
<keyword evidence="10 12" id="KW-0648">Protein biosynthesis</keyword>
<dbReference type="Pfam" id="PF09190">
    <property type="entry name" value="DALR_2"/>
    <property type="match status" value="1"/>
</dbReference>
<dbReference type="PANTHER" id="PTHR10890:SF3">
    <property type="entry name" value="CYSTEINE--TRNA LIGASE, CYTOPLASMIC"/>
    <property type="match status" value="1"/>
</dbReference>
<dbReference type="Gene3D" id="1.20.120.1910">
    <property type="entry name" value="Cysteine-tRNA ligase, C-terminal anti-codon recognition domain"/>
    <property type="match status" value="1"/>
</dbReference>
<protein>
    <recommendedName>
        <fullName evidence="12">Cysteine--tRNA ligase</fullName>
        <ecNumber evidence="12">6.1.1.16</ecNumber>
    </recommendedName>
    <alternativeName>
        <fullName evidence="12">Cysteinyl-tRNA synthetase</fullName>
        <shortName evidence="12">CysRS</shortName>
    </alternativeName>
</protein>
<keyword evidence="11 12" id="KW-0030">Aminoacyl-tRNA synthetase</keyword>
<comment type="subunit">
    <text evidence="3 12">Monomer.</text>
</comment>
<dbReference type="NCBIfam" id="TIGR00435">
    <property type="entry name" value="cysS"/>
    <property type="match status" value="1"/>
</dbReference>
<evidence type="ECO:0000256" key="3">
    <source>
        <dbReference type="ARBA" id="ARBA00011245"/>
    </source>
</evidence>
<comment type="catalytic activity">
    <reaction evidence="12">
        <text>tRNA(Cys) + L-cysteine + ATP = L-cysteinyl-tRNA(Cys) + AMP + diphosphate</text>
        <dbReference type="Rhea" id="RHEA:17773"/>
        <dbReference type="Rhea" id="RHEA-COMP:9661"/>
        <dbReference type="Rhea" id="RHEA-COMP:9679"/>
        <dbReference type="ChEBI" id="CHEBI:30616"/>
        <dbReference type="ChEBI" id="CHEBI:33019"/>
        <dbReference type="ChEBI" id="CHEBI:35235"/>
        <dbReference type="ChEBI" id="CHEBI:78442"/>
        <dbReference type="ChEBI" id="CHEBI:78517"/>
        <dbReference type="ChEBI" id="CHEBI:456215"/>
        <dbReference type="EC" id="6.1.1.16"/>
    </reaction>
</comment>
<keyword evidence="7 12" id="KW-0547">Nucleotide-binding</keyword>
<evidence type="ECO:0000256" key="8">
    <source>
        <dbReference type="ARBA" id="ARBA00022833"/>
    </source>
</evidence>
<feature type="binding site" evidence="12">
    <location>
        <position position="262"/>
    </location>
    <ligand>
        <name>Zn(2+)</name>
        <dbReference type="ChEBI" id="CHEBI:29105"/>
    </ligand>
</feature>
<feature type="binding site" evidence="12">
    <location>
        <position position="293"/>
    </location>
    <ligand>
        <name>ATP</name>
        <dbReference type="ChEBI" id="CHEBI:30616"/>
    </ligand>
</feature>
<keyword evidence="6 12" id="KW-0479">Metal-binding</keyword>
<dbReference type="SUPFAM" id="SSF47323">
    <property type="entry name" value="Anticodon-binding domain of a subclass of class I aminoacyl-tRNA synthetases"/>
    <property type="match status" value="1"/>
</dbReference>
<dbReference type="Pfam" id="PF01406">
    <property type="entry name" value="tRNA-synt_1e"/>
    <property type="match status" value="1"/>
</dbReference>
<comment type="subcellular location">
    <subcellularLocation>
        <location evidence="1 12">Cytoplasm</location>
    </subcellularLocation>
</comment>
<evidence type="ECO:0000256" key="9">
    <source>
        <dbReference type="ARBA" id="ARBA00022840"/>
    </source>
</evidence>
<dbReference type="InterPro" id="IPR009080">
    <property type="entry name" value="tRNAsynth_Ia_anticodon-bd"/>
</dbReference>
<evidence type="ECO:0000256" key="7">
    <source>
        <dbReference type="ARBA" id="ARBA00022741"/>
    </source>
</evidence>
<dbReference type="PRINTS" id="PR00983">
    <property type="entry name" value="TRNASYNTHCYS"/>
</dbReference>
<evidence type="ECO:0000256" key="4">
    <source>
        <dbReference type="ARBA" id="ARBA00022490"/>
    </source>
</evidence>
<dbReference type="GO" id="GO:0016874">
    <property type="term" value="F:ligase activity"/>
    <property type="evidence" value="ECO:0007669"/>
    <property type="project" value="UniProtKB-KW"/>
</dbReference>
<reference evidence="15" key="1">
    <citation type="journal article" date="2019" name="Int. J. Syst. Evol. Microbiol.">
        <title>The Global Catalogue of Microorganisms (GCM) 10K type strain sequencing project: providing services to taxonomists for standard genome sequencing and annotation.</title>
        <authorList>
            <consortium name="The Broad Institute Genomics Platform"/>
            <consortium name="The Broad Institute Genome Sequencing Center for Infectious Disease"/>
            <person name="Wu L."/>
            <person name="Ma J."/>
        </authorList>
    </citation>
    <scope>NUCLEOTIDE SEQUENCE [LARGE SCALE GENOMIC DNA]</scope>
    <source>
        <strain evidence="15">JCM 15974</strain>
    </source>
</reference>
<dbReference type="PANTHER" id="PTHR10890">
    <property type="entry name" value="CYSTEINYL-TRNA SYNTHETASE"/>
    <property type="match status" value="1"/>
</dbReference>
<dbReference type="Proteomes" id="UP001501758">
    <property type="component" value="Unassembled WGS sequence"/>
</dbReference>
<dbReference type="InterPro" id="IPR015803">
    <property type="entry name" value="Cys-tRNA-ligase"/>
</dbReference>
<dbReference type="InterPro" id="IPR056411">
    <property type="entry name" value="CysS_C"/>
</dbReference>
<keyword evidence="8 12" id="KW-0862">Zinc</keyword>
<dbReference type="EC" id="6.1.1.16" evidence="12"/>
<feature type="binding site" evidence="12">
    <location>
        <position position="233"/>
    </location>
    <ligand>
        <name>Zn(2+)</name>
        <dbReference type="ChEBI" id="CHEBI:29105"/>
    </ligand>
</feature>
<evidence type="ECO:0000256" key="10">
    <source>
        <dbReference type="ARBA" id="ARBA00022917"/>
    </source>
</evidence>
<evidence type="ECO:0000256" key="2">
    <source>
        <dbReference type="ARBA" id="ARBA00005594"/>
    </source>
</evidence>
<keyword evidence="15" id="KW-1185">Reference proteome</keyword>